<dbReference type="OrthoDB" id="246313at2759"/>
<evidence type="ECO:0000256" key="1">
    <source>
        <dbReference type="SAM" id="Coils"/>
    </source>
</evidence>
<name>A0A422MZM2_TRYRA</name>
<feature type="coiled-coil region" evidence="1">
    <location>
        <begin position="226"/>
        <end position="253"/>
    </location>
</feature>
<organism evidence="2 3">
    <name type="scientific">Trypanosoma rangeli</name>
    <dbReference type="NCBI Taxonomy" id="5698"/>
    <lineage>
        <taxon>Eukaryota</taxon>
        <taxon>Discoba</taxon>
        <taxon>Euglenozoa</taxon>
        <taxon>Kinetoplastea</taxon>
        <taxon>Metakinetoplastina</taxon>
        <taxon>Trypanosomatida</taxon>
        <taxon>Trypanosomatidae</taxon>
        <taxon>Trypanosoma</taxon>
        <taxon>Herpetosoma</taxon>
    </lineage>
</organism>
<dbReference type="Proteomes" id="UP000283634">
    <property type="component" value="Unassembled WGS sequence"/>
</dbReference>
<dbReference type="RefSeq" id="XP_029234763.1">
    <property type="nucleotide sequence ID" value="XM_029385392.1"/>
</dbReference>
<dbReference type="AlphaFoldDB" id="A0A422MZM2"/>
<sequence length="407" mass="47768">MAEDSFDTTKPMLCDLERTPLLKQRNHINVLGDRDVLTFTNNRLQGIRKHAVETLSGATAKQLRRVYWIKWQYRAAQKVTSDLLKEGIWMKTHDGVRLVDSVPHTFDVLSLEEYVYENRICARRRNVDFSDGLQKALRELLYTARQNLIKANDREERPFFSNQDLCPVRDTKELVAALYMLRNMIFDFAEAKSLISLRQREVMKLSDANEGLRSRLGEAEASLSHLTRVEAELTIVRARCEELNEQLRQAQEGWARAKYQVQFLRRELKKERNQPPTTTEQMLKQKDNELVFVQQQIAKLRSKLYREVKGKESLQAELQEMKTEAVRASQKLEKRLSSGRLVGRERYTRVVASQLNVPRKVFSLGFAKMLKMEKIREEDLFLRDVTEDAEGRFQWKRSQIRILCARM</sequence>
<evidence type="ECO:0000313" key="2">
    <source>
        <dbReference type="EMBL" id="RNE98659.1"/>
    </source>
</evidence>
<dbReference type="EMBL" id="MKGL01000445">
    <property type="protein sequence ID" value="RNE98659.1"/>
    <property type="molecule type" value="Genomic_DNA"/>
</dbReference>
<proteinExistence type="predicted"/>
<keyword evidence="3" id="KW-1185">Reference proteome</keyword>
<feature type="coiled-coil region" evidence="1">
    <location>
        <begin position="283"/>
        <end position="335"/>
    </location>
</feature>
<comment type="caution">
    <text evidence="2">The sequence shown here is derived from an EMBL/GenBank/DDBJ whole genome shotgun (WGS) entry which is preliminary data.</text>
</comment>
<protein>
    <submittedName>
        <fullName evidence="2">Uncharacterized protein</fullName>
    </submittedName>
</protein>
<reference evidence="2 3" key="1">
    <citation type="journal article" date="2018" name="BMC Genomics">
        <title>Genomic comparison of Trypanosoma conorhini and Trypanosoma rangeli to Trypanosoma cruzi strains of high and low virulence.</title>
        <authorList>
            <person name="Bradwell K.R."/>
            <person name="Koparde V.N."/>
            <person name="Matveyev A.V."/>
            <person name="Serrano M.G."/>
            <person name="Alves J.M."/>
            <person name="Parikh H."/>
            <person name="Huang B."/>
            <person name="Lee V."/>
            <person name="Espinosa-Alvarez O."/>
            <person name="Ortiz P.A."/>
            <person name="Costa-Martins A.G."/>
            <person name="Teixeira M.M."/>
            <person name="Buck G.A."/>
        </authorList>
    </citation>
    <scope>NUCLEOTIDE SEQUENCE [LARGE SCALE GENOMIC DNA]</scope>
    <source>
        <strain evidence="2 3">AM80</strain>
    </source>
</reference>
<keyword evidence="1" id="KW-0175">Coiled coil</keyword>
<evidence type="ECO:0000313" key="3">
    <source>
        <dbReference type="Proteomes" id="UP000283634"/>
    </source>
</evidence>
<accession>A0A422MZM2</accession>
<gene>
    <name evidence="2" type="ORF">TraAM80_08650</name>
</gene>
<dbReference type="GeneID" id="40332583"/>